<feature type="binding site" evidence="11">
    <location>
        <position position="257"/>
    </location>
    <ligand>
        <name>beta-D-galactose</name>
        <dbReference type="ChEBI" id="CHEBI:27667"/>
    </ligand>
</feature>
<dbReference type="Proteomes" id="UP000446768">
    <property type="component" value="Unassembled WGS sequence"/>
</dbReference>
<feature type="active site" description="Proton donor" evidence="10">
    <location>
        <position position="184"/>
    </location>
</feature>
<dbReference type="Pfam" id="PF01263">
    <property type="entry name" value="Aldose_epim"/>
    <property type="match status" value="1"/>
</dbReference>
<dbReference type="CDD" id="cd09019">
    <property type="entry name" value="galactose_mutarotase_like"/>
    <property type="match status" value="1"/>
</dbReference>
<feature type="active site" description="Proton acceptor" evidence="10">
    <location>
        <position position="322"/>
    </location>
</feature>
<dbReference type="InterPro" id="IPR047215">
    <property type="entry name" value="Galactose_mutarotase-like"/>
</dbReference>
<dbReference type="GO" id="GO:0030246">
    <property type="term" value="F:carbohydrate binding"/>
    <property type="evidence" value="ECO:0007669"/>
    <property type="project" value="InterPro"/>
</dbReference>
<dbReference type="EC" id="5.1.3.3" evidence="9"/>
<evidence type="ECO:0000256" key="5">
    <source>
        <dbReference type="ARBA" id="ARBA00022490"/>
    </source>
</evidence>
<comment type="pathway">
    <text evidence="2 9">Carbohydrate metabolism; hexose metabolism.</text>
</comment>
<dbReference type="PANTHER" id="PTHR10091:SF0">
    <property type="entry name" value="GALACTOSE MUTAROTASE"/>
    <property type="match status" value="1"/>
</dbReference>
<evidence type="ECO:0000256" key="3">
    <source>
        <dbReference type="ARBA" id="ARBA00006206"/>
    </source>
</evidence>
<proteinExistence type="inferred from homology"/>
<dbReference type="GO" id="GO:0004034">
    <property type="term" value="F:aldose 1-epimerase activity"/>
    <property type="evidence" value="ECO:0007669"/>
    <property type="project" value="UniProtKB-EC"/>
</dbReference>
<dbReference type="SUPFAM" id="SSF74650">
    <property type="entry name" value="Galactose mutarotase-like"/>
    <property type="match status" value="1"/>
</dbReference>
<evidence type="ECO:0000256" key="1">
    <source>
        <dbReference type="ARBA" id="ARBA00004496"/>
    </source>
</evidence>
<comment type="subunit">
    <text evidence="4">Monomer.</text>
</comment>
<feature type="binding site" evidence="12">
    <location>
        <begin position="84"/>
        <end position="85"/>
    </location>
    <ligand>
        <name>beta-D-galactose</name>
        <dbReference type="ChEBI" id="CHEBI:27667"/>
    </ligand>
</feature>
<evidence type="ECO:0000256" key="4">
    <source>
        <dbReference type="ARBA" id="ARBA00011245"/>
    </source>
</evidence>
<accession>A0A7X2IQX1</accession>
<organism evidence="13 14">
    <name type="scientific">Pseudoduganella rivuli</name>
    <dbReference type="NCBI Taxonomy" id="2666085"/>
    <lineage>
        <taxon>Bacteria</taxon>
        <taxon>Pseudomonadati</taxon>
        <taxon>Pseudomonadota</taxon>
        <taxon>Betaproteobacteria</taxon>
        <taxon>Burkholderiales</taxon>
        <taxon>Oxalobacteraceae</taxon>
        <taxon>Telluria group</taxon>
        <taxon>Pseudoduganella</taxon>
    </lineage>
</organism>
<name>A0A7X2IQX1_9BURK</name>
<dbReference type="RefSeq" id="WP_154377893.1">
    <property type="nucleotide sequence ID" value="NZ_WKJJ01000014.1"/>
</dbReference>
<dbReference type="GO" id="GO:0005737">
    <property type="term" value="C:cytoplasm"/>
    <property type="evidence" value="ECO:0007669"/>
    <property type="project" value="UniProtKB-SubCell"/>
</dbReference>
<feature type="binding site" evidence="12">
    <location>
        <begin position="184"/>
        <end position="186"/>
    </location>
    <ligand>
        <name>beta-D-galactose</name>
        <dbReference type="ChEBI" id="CHEBI:27667"/>
    </ligand>
</feature>
<evidence type="ECO:0000256" key="11">
    <source>
        <dbReference type="PIRSR" id="PIRSR005096-2"/>
    </source>
</evidence>
<evidence type="ECO:0000313" key="13">
    <source>
        <dbReference type="EMBL" id="MRV74381.1"/>
    </source>
</evidence>
<comment type="similarity">
    <text evidence="3 9">Belongs to the aldose epimerase family.</text>
</comment>
<dbReference type="InterPro" id="IPR008183">
    <property type="entry name" value="Aldose_1/G6P_1-epimerase"/>
</dbReference>
<dbReference type="FunFam" id="2.70.98.10:FF:000003">
    <property type="entry name" value="Aldose 1-epimerase"/>
    <property type="match status" value="1"/>
</dbReference>
<keyword evidence="8 9" id="KW-0119">Carbohydrate metabolism</keyword>
<evidence type="ECO:0000256" key="7">
    <source>
        <dbReference type="ARBA" id="ARBA00023235"/>
    </source>
</evidence>
<dbReference type="AlphaFoldDB" id="A0A7X2IQX1"/>
<evidence type="ECO:0000256" key="9">
    <source>
        <dbReference type="PIRNR" id="PIRNR005096"/>
    </source>
</evidence>
<evidence type="ECO:0000256" key="8">
    <source>
        <dbReference type="ARBA" id="ARBA00023277"/>
    </source>
</evidence>
<keyword evidence="6" id="KW-0597">Phosphoprotein</keyword>
<evidence type="ECO:0000313" key="14">
    <source>
        <dbReference type="Proteomes" id="UP000446768"/>
    </source>
</evidence>
<reference evidence="13 14" key="1">
    <citation type="submission" date="2019-11" db="EMBL/GenBank/DDBJ databases">
        <title>Novel species isolated from a subtropical stream in China.</title>
        <authorList>
            <person name="Lu H."/>
        </authorList>
    </citation>
    <scope>NUCLEOTIDE SEQUENCE [LARGE SCALE GENOMIC DNA]</scope>
    <source>
        <strain evidence="13 14">FT92W</strain>
    </source>
</reference>
<keyword evidence="14" id="KW-1185">Reference proteome</keyword>
<dbReference type="PIRSF" id="PIRSF005096">
    <property type="entry name" value="GALM"/>
    <property type="match status" value="1"/>
</dbReference>
<evidence type="ECO:0000256" key="10">
    <source>
        <dbReference type="PIRSR" id="PIRSR005096-1"/>
    </source>
</evidence>
<dbReference type="EMBL" id="WKJJ01000014">
    <property type="protein sequence ID" value="MRV74381.1"/>
    <property type="molecule type" value="Genomic_DNA"/>
</dbReference>
<sequence length="357" mass="38916">MMKTLHISEAPFGATQAGVPVKLFTMENGNGMKVKVTNYGGIITELHVPDRDGKLADVTHGFDSVTPYEGDVPYFGALIGRYGNRIANGRFSIDGKEYQLDVNNGANHLHGGAQGFHKQVWKAKAFTRADEVGVALQYTSADGEMGYPGKLQVEVEYQLNNANELKVVYRATTDKATLVNLTQHAYFNLSGVAEKDSILGHQLQICADRYTPVDAGLIPVGGPVAVAGTPFDFRKSQAIGSRIGVDDEQLRRGLGYDHNWVLNKPVPGLLALAATLRDPASGRVLELYTREPGLQFYSGNFLDGTLKGKGRTYAYRSGICLEPQHFPDSPNRADFPPTVLRPGETYATESLYRFSAA</sequence>
<keyword evidence="7 9" id="KW-0413">Isomerase</keyword>
<dbReference type="NCBIfam" id="NF008277">
    <property type="entry name" value="PRK11055.1"/>
    <property type="match status" value="1"/>
</dbReference>
<dbReference type="GO" id="GO:0006006">
    <property type="term" value="P:glucose metabolic process"/>
    <property type="evidence" value="ECO:0007669"/>
    <property type="project" value="TreeGrafter"/>
</dbReference>
<comment type="subcellular location">
    <subcellularLocation>
        <location evidence="1">Cytoplasm</location>
    </subcellularLocation>
</comment>
<dbReference type="PANTHER" id="PTHR10091">
    <property type="entry name" value="ALDOSE-1-EPIMERASE"/>
    <property type="match status" value="1"/>
</dbReference>
<evidence type="ECO:0000256" key="12">
    <source>
        <dbReference type="PIRSR" id="PIRSR005096-3"/>
    </source>
</evidence>
<dbReference type="InterPro" id="IPR015443">
    <property type="entry name" value="Aldose_1-epimerase"/>
</dbReference>
<evidence type="ECO:0000256" key="6">
    <source>
        <dbReference type="ARBA" id="ARBA00022553"/>
    </source>
</evidence>
<dbReference type="InterPro" id="IPR014718">
    <property type="entry name" value="GH-type_carb-bd"/>
</dbReference>
<gene>
    <name evidence="13" type="ORF">GJ700_21980</name>
</gene>
<dbReference type="InterPro" id="IPR011013">
    <property type="entry name" value="Gal_mutarotase_sf_dom"/>
</dbReference>
<evidence type="ECO:0000256" key="2">
    <source>
        <dbReference type="ARBA" id="ARBA00005028"/>
    </source>
</evidence>
<keyword evidence="5" id="KW-0963">Cytoplasm</keyword>
<comment type="caution">
    <text evidence="13">The sequence shown here is derived from an EMBL/GenBank/DDBJ whole genome shotgun (WGS) entry which is preliminary data.</text>
</comment>
<protein>
    <recommendedName>
        <fullName evidence="9">Aldose 1-epimerase</fullName>
        <ecNumber evidence="9">5.1.3.3</ecNumber>
    </recommendedName>
</protein>
<dbReference type="Gene3D" id="2.70.98.10">
    <property type="match status" value="1"/>
</dbReference>
<dbReference type="GO" id="GO:0033499">
    <property type="term" value="P:galactose catabolic process via UDP-galactose, Leloir pathway"/>
    <property type="evidence" value="ECO:0007669"/>
    <property type="project" value="TreeGrafter"/>
</dbReference>
<dbReference type="UniPathway" id="UPA00242"/>
<comment type="catalytic activity">
    <reaction evidence="9">
        <text>alpha-D-glucose = beta-D-glucose</text>
        <dbReference type="Rhea" id="RHEA:10264"/>
        <dbReference type="ChEBI" id="CHEBI:15903"/>
        <dbReference type="ChEBI" id="CHEBI:17925"/>
        <dbReference type="EC" id="5.1.3.3"/>
    </reaction>
</comment>